<dbReference type="Gene3D" id="3.30.950.30">
    <property type="entry name" value="Schlafen, AAA domain"/>
    <property type="match status" value="1"/>
</dbReference>
<evidence type="ECO:0000256" key="2">
    <source>
        <dbReference type="ARBA" id="ARBA00023163"/>
    </source>
</evidence>
<dbReference type="Pfam" id="PF13749">
    <property type="entry name" value="HATPase_c_4"/>
    <property type="match status" value="1"/>
</dbReference>
<dbReference type="GO" id="GO:0004386">
    <property type="term" value="F:helicase activity"/>
    <property type="evidence" value="ECO:0007669"/>
    <property type="project" value="UniProtKB-KW"/>
</dbReference>
<dbReference type="SUPFAM" id="SSF46785">
    <property type="entry name" value="Winged helix' DNA-binding domain"/>
    <property type="match status" value="1"/>
</dbReference>
<dbReference type="InterPro" id="IPR007421">
    <property type="entry name" value="Schlafen_AlbA_2_dom"/>
</dbReference>
<dbReference type="PANTHER" id="PTHR30595:SF6">
    <property type="entry name" value="SCHLAFEN ALBA-2 DOMAIN-CONTAINING PROTEIN"/>
    <property type="match status" value="1"/>
</dbReference>
<accession>A0A4R2LIP5</accession>
<dbReference type="InterPro" id="IPR038461">
    <property type="entry name" value="Schlafen_AlbA_2_dom_sf"/>
</dbReference>
<reference evidence="4 5" key="1">
    <citation type="submission" date="2019-03" db="EMBL/GenBank/DDBJ databases">
        <title>Genomic Encyclopedia of Type Strains, Phase IV (KMG-IV): sequencing the most valuable type-strain genomes for metagenomic binning, comparative biology and taxonomic classification.</title>
        <authorList>
            <person name="Goeker M."/>
        </authorList>
    </citation>
    <scope>NUCLEOTIDE SEQUENCE [LARGE SCALE GENOMIC DNA]</scope>
    <source>
        <strain evidence="4 5">DSM 23917</strain>
    </source>
</reference>
<dbReference type="Gene3D" id="1.10.10.10">
    <property type="entry name" value="Winged helix-like DNA-binding domain superfamily/Winged helix DNA-binding domain"/>
    <property type="match status" value="1"/>
</dbReference>
<feature type="domain" description="HTH deoR-type" evidence="3">
    <location>
        <begin position="402"/>
        <end position="457"/>
    </location>
</feature>
<name>A0A4R2LIP5_9BACE</name>
<evidence type="ECO:0000259" key="3">
    <source>
        <dbReference type="PROSITE" id="PS51000"/>
    </source>
</evidence>
<organism evidence="4 5">
    <name type="scientific">Prevotella heparinolytica</name>
    <dbReference type="NCBI Taxonomy" id="28113"/>
    <lineage>
        <taxon>Bacteria</taxon>
        <taxon>Pseudomonadati</taxon>
        <taxon>Bacteroidota</taxon>
        <taxon>Bacteroidia</taxon>
        <taxon>Bacteroidales</taxon>
        <taxon>Bacteroidaceae</taxon>
        <taxon>Bacteroides</taxon>
    </lineage>
</organism>
<dbReference type="InterPro" id="IPR001034">
    <property type="entry name" value="DeoR_HTH"/>
</dbReference>
<protein>
    <submittedName>
        <fullName evidence="4">ATP-dependent DNA helicase RecG</fullName>
    </submittedName>
</protein>
<dbReference type="PANTHER" id="PTHR30595">
    <property type="entry name" value="GLPR-RELATED TRANSCRIPTIONAL REPRESSOR"/>
    <property type="match status" value="1"/>
</dbReference>
<dbReference type="Gene3D" id="3.30.565.60">
    <property type="match status" value="1"/>
</dbReference>
<dbReference type="Pfam" id="PF08220">
    <property type="entry name" value="HTH_DeoR"/>
    <property type="match status" value="1"/>
</dbReference>
<keyword evidence="2" id="KW-0804">Transcription</keyword>
<dbReference type="AlphaFoldDB" id="A0A4R2LIP5"/>
<keyword evidence="4" id="KW-0347">Helicase</keyword>
<dbReference type="InterPro" id="IPR036390">
    <property type="entry name" value="WH_DNA-bd_sf"/>
</dbReference>
<evidence type="ECO:0000313" key="5">
    <source>
        <dbReference type="Proteomes" id="UP000295600"/>
    </source>
</evidence>
<dbReference type="GO" id="GO:0003700">
    <property type="term" value="F:DNA-binding transcription factor activity"/>
    <property type="evidence" value="ECO:0007669"/>
    <property type="project" value="InterPro"/>
</dbReference>
<evidence type="ECO:0000256" key="1">
    <source>
        <dbReference type="ARBA" id="ARBA00023015"/>
    </source>
</evidence>
<keyword evidence="4" id="KW-0067">ATP-binding</keyword>
<sequence>MSKITAKECQNVEYKRSWQDEYLKWICGFANAQGAVMYFGVDDDLEIYGLKNITKLMEDIPNKIVNSMGLVVDVNLYEQDGLEYIEITIDPSNVPISYKGKYYYRSGSTLQELNGAALQQFILKKMGRSWDDITNDRATLNDIDRKAIEYFLRRGIEADRIPEDQRNASTEDILTSLHLMDEDGHLKNATLLLFGKDPLKFFTGVRFKIGRFGVDEADLLIQDVIEGNIIQMADRVVEVLKAKYLASPIRFEGMLRIEELEVPIEALREILYNSIAHKDYTGPDIQMRVYDDHVEIWNEGTLPEGYDESVLYGKHSSKPRNRNIADTMFKAGFIDTWGRGYSKIRDGFKKVGLPIPTVKSDCGGTLVTFKRGYDVASGKKIIGSDVTSNVTSDVTSLSREQLSDRQREISKMIENNPRISVKELSLVLSLSERTVKRDLAAMQKVGVLIREGNTSAGHWVIIQEQR</sequence>
<dbReference type="EMBL" id="SLXB01000021">
    <property type="protein sequence ID" value="TCO89250.1"/>
    <property type="molecule type" value="Genomic_DNA"/>
</dbReference>
<keyword evidence="4" id="KW-0378">Hydrolase</keyword>
<comment type="caution">
    <text evidence="4">The sequence shown here is derived from an EMBL/GenBank/DDBJ whole genome shotgun (WGS) entry which is preliminary data.</text>
</comment>
<dbReference type="Pfam" id="PF04326">
    <property type="entry name" value="SLFN_AlbA_2"/>
    <property type="match status" value="1"/>
</dbReference>
<dbReference type="InterPro" id="IPR036388">
    <property type="entry name" value="WH-like_DNA-bd_sf"/>
</dbReference>
<proteinExistence type="predicted"/>
<dbReference type="InterPro" id="IPR038475">
    <property type="entry name" value="RecG_C_sf"/>
</dbReference>
<keyword evidence="4" id="KW-0547">Nucleotide-binding</keyword>
<dbReference type="PROSITE" id="PS51000">
    <property type="entry name" value="HTH_DEOR_2"/>
    <property type="match status" value="1"/>
</dbReference>
<gene>
    <name evidence="4" type="ORF">EV202_12146</name>
</gene>
<dbReference type="Proteomes" id="UP000295600">
    <property type="component" value="Unassembled WGS sequence"/>
</dbReference>
<dbReference type="RefSeq" id="WP_131927076.1">
    <property type="nucleotide sequence ID" value="NZ_SLXB01000021.1"/>
</dbReference>
<keyword evidence="1" id="KW-0805">Transcription regulation</keyword>
<evidence type="ECO:0000313" key="4">
    <source>
        <dbReference type="EMBL" id="TCO89250.1"/>
    </source>
</evidence>